<protein>
    <recommendedName>
        <fullName evidence="7">LIM zinc-binding domain-containing protein</fullName>
    </recommendedName>
</protein>
<dbReference type="GO" id="GO:0044325">
    <property type="term" value="F:transmembrane transporter binding"/>
    <property type="evidence" value="ECO:0007669"/>
    <property type="project" value="TreeGrafter"/>
</dbReference>
<dbReference type="Pfam" id="PF00412">
    <property type="entry name" value="LIM"/>
    <property type="match status" value="4"/>
</dbReference>
<comment type="caution">
    <text evidence="8">The sequence shown here is derived from an EMBL/GenBank/DDBJ whole genome shotgun (WGS) entry which is preliminary data.</text>
</comment>
<dbReference type="PROSITE" id="PS50023">
    <property type="entry name" value="LIM_DOMAIN_2"/>
    <property type="match status" value="4"/>
</dbReference>
<evidence type="ECO:0000256" key="1">
    <source>
        <dbReference type="ARBA" id="ARBA00022723"/>
    </source>
</evidence>
<proteinExistence type="predicted"/>
<dbReference type="FunFam" id="2.10.110.10:FF:000072">
    <property type="entry name" value="Four and a half LIM domains protein 1"/>
    <property type="match status" value="1"/>
</dbReference>
<feature type="domain" description="LIM zinc-binding" evidence="7">
    <location>
        <begin position="155"/>
        <end position="212"/>
    </location>
</feature>
<dbReference type="Gene3D" id="2.10.110.10">
    <property type="entry name" value="Cysteine Rich Protein"/>
    <property type="match status" value="4"/>
</dbReference>
<dbReference type="InterPro" id="IPR042997">
    <property type="entry name" value="Fhl1"/>
</dbReference>
<dbReference type="Proteomes" id="UP000034805">
    <property type="component" value="Unassembled WGS sequence"/>
</dbReference>
<evidence type="ECO:0000256" key="3">
    <source>
        <dbReference type="ARBA" id="ARBA00022771"/>
    </source>
</evidence>
<keyword evidence="3" id="KW-0863">Zinc-finger</keyword>
<dbReference type="GO" id="GO:0007517">
    <property type="term" value="P:muscle organ development"/>
    <property type="evidence" value="ECO:0007669"/>
    <property type="project" value="InterPro"/>
</dbReference>
<feature type="domain" description="LIM zinc-binding" evidence="7">
    <location>
        <begin position="93"/>
        <end position="154"/>
    </location>
</feature>
<dbReference type="EMBL" id="JARO02001114">
    <property type="protein sequence ID" value="KPP76449.1"/>
    <property type="molecule type" value="Genomic_DNA"/>
</dbReference>
<sequence>MSGPRSYLSATMTERFDCYYCRENLQGKKYIQKDEKHVCLPPACVQELHHKNRHWHEDCFRCAKCYKPLANEPFSTKDDKVLCGKCCAREEGNRCQTCYKVITPGTKSVEYKHKMWHEECFTCLYCKQQINTQSFHTKGDEIYCTACHEKKFSKNCAHCKEPITSGGISYQDQPWHAECFVCLTCRKPLAGARFTAVEDKMYCVDCYKTSVAKKCSGCQNPITGFGKGTNVVNYEGNSWHEYCFNCKRCSLSLANKRFVAHGEAIYCQDCAKKL</sequence>
<evidence type="ECO:0000313" key="9">
    <source>
        <dbReference type="Proteomes" id="UP000034805"/>
    </source>
</evidence>
<dbReference type="SMART" id="SM00132">
    <property type="entry name" value="LIM"/>
    <property type="match status" value="4"/>
</dbReference>
<dbReference type="GO" id="GO:0008270">
    <property type="term" value="F:zinc ion binding"/>
    <property type="evidence" value="ECO:0007669"/>
    <property type="project" value="UniProtKB-KW"/>
</dbReference>
<keyword evidence="5 6" id="KW-0440">LIM domain</keyword>
<evidence type="ECO:0000256" key="6">
    <source>
        <dbReference type="PROSITE-ProRule" id="PRU00125"/>
    </source>
</evidence>
<keyword evidence="4 6" id="KW-0862">Zinc</keyword>
<dbReference type="AlphaFoldDB" id="A0A0N8K212"/>
<reference evidence="8 9" key="1">
    <citation type="submission" date="2015-08" db="EMBL/GenBank/DDBJ databases">
        <title>The genome of the Asian arowana (Scleropages formosus).</title>
        <authorList>
            <person name="Tan M.H."/>
            <person name="Gan H.M."/>
            <person name="Croft L.J."/>
            <person name="Austin C.M."/>
        </authorList>
    </citation>
    <scope>NUCLEOTIDE SEQUENCE [LARGE SCALE GENOMIC DNA]</scope>
    <source>
        <strain evidence="8">Aro1</strain>
    </source>
</reference>
<dbReference type="InterPro" id="IPR001781">
    <property type="entry name" value="Znf_LIM"/>
</dbReference>
<accession>A0A0N8K212</accession>
<name>A0A0N8K212_SCLFO</name>
<dbReference type="FunFam" id="2.10.110.10:FF:000013">
    <property type="entry name" value="Four and a half LIM domains 1"/>
    <property type="match status" value="1"/>
</dbReference>
<dbReference type="PANTHER" id="PTHR47029:SF2">
    <property type="entry name" value="FOUR AND A HALF LIM DOMAINS PROTEIN 1"/>
    <property type="match status" value="1"/>
</dbReference>
<organism evidence="8 9">
    <name type="scientific">Scleropages formosus</name>
    <name type="common">Asian bonytongue</name>
    <name type="synonym">Osteoglossum formosum</name>
    <dbReference type="NCBI Taxonomy" id="113540"/>
    <lineage>
        <taxon>Eukaryota</taxon>
        <taxon>Metazoa</taxon>
        <taxon>Chordata</taxon>
        <taxon>Craniata</taxon>
        <taxon>Vertebrata</taxon>
        <taxon>Euteleostomi</taxon>
        <taxon>Actinopterygii</taxon>
        <taxon>Neopterygii</taxon>
        <taxon>Teleostei</taxon>
        <taxon>Osteoglossocephala</taxon>
        <taxon>Osteoglossomorpha</taxon>
        <taxon>Osteoglossiformes</taxon>
        <taxon>Osteoglossidae</taxon>
        <taxon>Scleropages</taxon>
    </lineage>
</organism>
<evidence type="ECO:0000256" key="4">
    <source>
        <dbReference type="ARBA" id="ARBA00022833"/>
    </source>
</evidence>
<dbReference type="PANTHER" id="PTHR47029">
    <property type="entry name" value="FOUR AND A HALF LIM DOMAINS PROTEIN 1"/>
    <property type="match status" value="1"/>
</dbReference>
<dbReference type="STRING" id="113540.ENSSFOP00015018999"/>
<evidence type="ECO:0000313" key="8">
    <source>
        <dbReference type="EMBL" id="KPP76449.1"/>
    </source>
</evidence>
<keyword evidence="2" id="KW-0677">Repeat</keyword>
<keyword evidence="1 6" id="KW-0479">Metal-binding</keyword>
<gene>
    <name evidence="8" type="ORF">Z043_104213</name>
</gene>
<feature type="domain" description="LIM zinc-binding" evidence="7">
    <location>
        <begin position="16"/>
        <end position="92"/>
    </location>
</feature>
<evidence type="ECO:0000256" key="5">
    <source>
        <dbReference type="ARBA" id="ARBA00023038"/>
    </source>
</evidence>
<evidence type="ECO:0000256" key="2">
    <source>
        <dbReference type="ARBA" id="ARBA00022737"/>
    </source>
</evidence>
<evidence type="ECO:0000259" key="7">
    <source>
        <dbReference type="PROSITE" id="PS50023"/>
    </source>
</evidence>
<dbReference type="PROSITE" id="PS00478">
    <property type="entry name" value="LIM_DOMAIN_1"/>
    <property type="match status" value="3"/>
</dbReference>
<dbReference type="SUPFAM" id="SSF57716">
    <property type="entry name" value="Glucocorticoid receptor-like (DNA-binding domain)"/>
    <property type="match status" value="5"/>
</dbReference>
<feature type="domain" description="LIM zinc-binding" evidence="7">
    <location>
        <begin position="213"/>
        <end position="274"/>
    </location>
</feature>
<dbReference type="CDD" id="cd09348">
    <property type="entry name" value="LIM4_FHL1"/>
    <property type="match status" value="1"/>
</dbReference>